<keyword evidence="9 12" id="KW-0486">Methionine biosynthesis</keyword>
<dbReference type="Proteomes" id="UP000234641">
    <property type="component" value="Unassembled WGS sequence"/>
</dbReference>
<dbReference type="SUPFAM" id="SSF51735">
    <property type="entry name" value="NAD(P)-binding Rossmann-fold domains"/>
    <property type="match status" value="1"/>
</dbReference>
<dbReference type="HAMAP" id="MF_01576">
    <property type="entry name" value="THF_DHG_CYH"/>
    <property type="match status" value="1"/>
</dbReference>
<keyword evidence="3 12" id="KW-0028">Amino-acid biosynthesis</keyword>
<comment type="function">
    <text evidence="12">Catalyzes the oxidation of 5,10-methylenetetrahydrofolate to 5,10-methenyltetrahydrofolate and then the hydrolysis of 5,10-methenyltetrahydrofolate to 10-formyltetrahydrofolate.</text>
</comment>
<accession>A0A2H1K0E6</accession>
<dbReference type="InterPro" id="IPR036291">
    <property type="entry name" value="NAD(P)-bd_dom_sf"/>
</dbReference>
<keyword evidence="2 12" id="KW-0554">One-carbon metabolism</keyword>
<reference evidence="15 16" key="1">
    <citation type="submission" date="2017-03" db="EMBL/GenBank/DDBJ databases">
        <authorList>
            <person name="Afonso C.L."/>
            <person name="Miller P.J."/>
            <person name="Scott M.A."/>
            <person name="Spackman E."/>
            <person name="Goraichik I."/>
            <person name="Dimitrov K.M."/>
            <person name="Suarez D.L."/>
            <person name="Swayne D.E."/>
        </authorList>
    </citation>
    <scope>NUCLEOTIDE SEQUENCE [LARGE SCALE GENOMIC DNA]</scope>
    <source>
        <strain evidence="15 16">ATCC 9172</strain>
    </source>
</reference>
<dbReference type="UniPathway" id="UPA00193"/>
<dbReference type="Gene3D" id="3.40.50.10860">
    <property type="entry name" value="Leucine Dehydrogenase, chain A, domain 1"/>
    <property type="match status" value="1"/>
</dbReference>
<evidence type="ECO:0000256" key="6">
    <source>
        <dbReference type="ARBA" id="ARBA00022857"/>
    </source>
</evidence>
<evidence type="ECO:0000256" key="10">
    <source>
        <dbReference type="ARBA" id="ARBA00023268"/>
    </source>
</evidence>
<keyword evidence="10 12" id="KW-0511">Multifunctional enzyme</keyword>
<dbReference type="GO" id="GO:0004488">
    <property type="term" value="F:methylenetetrahydrofolate dehydrogenase (NADP+) activity"/>
    <property type="evidence" value="ECO:0007669"/>
    <property type="project" value="UniProtKB-UniRule"/>
</dbReference>
<dbReference type="NCBIfam" id="NF010789">
    <property type="entry name" value="PRK14193.1"/>
    <property type="match status" value="1"/>
</dbReference>
<dbReference type="Gene3D" id="3.40.50.720">
    <property type="entry name" value="NAD(P)-binding Rossmann-like Domain"/>
    <property type="match status" value="1"/>
</dbReference>
<comment type="pathway">
    <text evidence="1 12">One-carbon metabolism; tetrahydrofolate interconversion.</text>
</comment>
<evidence type="ECO:0000256" key="7">
    <source>
        <dbReference type="ARBA" id="ARBA00023002"/>
    </source>
</evidence>
<dbReference type="AlphaFoldDB" id="A0A2H1K0E6"/>
<dbReference type="GO" id="GO:0004477">
    <property type="term" value="F:methenyltetrahydrofolate cyclohydrolase activity"/>
    <property type="evidence" value="ECO:0007669"/>
    <property type="project" value="UniProtKB-UniRule"/>
</dbReference>
<dbReference type="EMBL" id="FXYY01000018">
    <property type="protein sequence ID" value="SMX92752.1"/>
    <property type="molecule type" value="Genomic_DNA"/>
</dbReference>
<dbReference type="PANTHER" id="PTHR48099:SF5">
    <property type="entry name" value="C-1-TETRAHYDROFOLATE SYNTHASE, CYTOPLASMIC"/>
    <property type="match status" value="1"/>
</dbReference>
<dbReference type="CDD" id="cd01080">
    <property type="entry name" value="NAD_bind_m-THF_DH_Cyclohyd"/>
    <property type="match status" value="1"/>
</dbReference>
<protein>
    <recommendedName>
        <fullName evidence="12">Bifunctional protein FolD</fullName>
    </recommendedName>
    <domain>
        <recommendedName>
            <fullName evidence="12">Methylenetetrahydrofolate dehydrogenase</fullName>
            <ecNumber evidence="12">1.5.1.5</ecNumber>
        </recommendedName>
    </domain>
    <domain>
        <recommendedName>
            <fullName evidence="12">Methenyltetrahydrofolate cyclohydrolase</fullName>
            <ecNumber evidence="12">3.5.4.9</ecNumber>
        </recommendedName>
    </domain>
</protein>
<evidence type="ECO:0000256" key="5">
    <source>
        <dbReference type="ARBA" id="ARBA00022801"/>
    </source>
</evidence>
<dbReference type="EC" id="1.5.1.5" evidence="12"/>
<organism evidence="15 16">
    <name type="scientific">Brevibacterium linens ATCC 9172</name>
    <dbReference type="NCBI Taxonomy" id="1255617"/>
    <lineage>
        <taxon>Bacteria</taxon>
        <taxon>Bacillati</taxon>
        <taxon>Actinomycetota</taxon>
        <taxon>Actinomycetes</taxon>
        <taxon>Micrococcales</taxon>
        <taxon>Brevibacteriaceae</taxon>
        <taxon>Brevibacterium</taxon>
    </lineage>
</organism>
<keyword evidence="8 12" id="KW-0368">Histidine biosynthesis</keyword>
<evidence type="ECO:0000313" key="15">
    <source>
        <dbReference type="EMBL" id="SMX92752.1"/>
    </source>
</evidence>
<dbReference type="GO" id="GO:0005829">
    <property type="term" value="C:cytosol"/>
    <property type="evidence" value="ECO:0007669"/>
    <property type="project" value="TreeGrafter"/>
</dbReference>
<evidence type="ECO:0000313" key="16">
    <source>
        <dbReference type="Proteomes" id="UP000234641"/>
    </source>
</evidence>
<comment type="caution">
    <text evidence="12">Lacks conserved residue(s) required for the propagation of feature annotation.</text>
</comment>
<evidence type="ECO:0000256" key="3">
    <source>
        <dbReference type="ARBA" id="ARBA00022605"/>
    </source>
</evidence>
<comment type="catalytic activity">
    <reaction evidence="11 12">
        <text>(6R)-5,10-methenyltetrahydrofolate + H2O = (6R)-10-formyltetrahydrofolate + H(+)</text>
        <dbReference type="Rhea" id="RHEA:23700"/>
        <dbReference type="ChEBI" id="CHEBI:15377"/>
        <dbReference type="ChEBI" id="CHEBI:15378"/>
        <dbReference type="ChEBI" id="CHEBI:57455"/>
        <dbReference type="ChEBI" id="CHEBI:195366"/>
        <dbReference type="EC" id="3.5.4.9"/>
    </reaction>
</comment>
<keyword evidence="5 12" id="KW-0378">Hydrolase</keyword>
<dbReference type="GO" id="GO:0009086">
    <property type="term" value="P:methionine biosynthetic process"/>
    <property type="evidence" value="ECO:0007669"/>
    <property type="project" value="UniProtKB-KW"/>
</dbReference>
<proteinExistence type="inferred from homology"/>
<dbReference type="GO" id="GO:0035999">
    <property type="term" value="P:tetrahydrofolate interconversion"/>
    <property type="evidence" value="ECO:0007669"/>
    <property type="project" value="UniProtKB-UniRule"/>
</dbReference>
<keyword evidence="4 12" id="KW-0658">Purine biosynthesis</keyword>
<feature type="binding site" evidence="12">
    <location>
        <position position="237"/>
    </location>
    <ligand>
        <name>NADP(+)</name>
        <dbReference type="ChEBI" id="CHEBI:58349"/>
    </ligand>
</feature>
<dbReference type="InterPro" id="IPR046346">
    <property type="entry name" value="Aminoacid_DH-like_N_sf"/>
</dbReference>
<dbReference type="PRINTS" id="PR00085">
    <property type="entry name" value="THFDHDRGNASE"/>
</dbReference>
<evidence type="ECO:0000256" key="1">
    <source>
        <dbReference type="ARBA" id="ARBA00004777"/>
    </source>
</evidence>
<comment type="subunit">
    <text evidence="12">Homodimer.</text>
</comment>
<evidence type="ECO:0000256" key="8">
    <source>
        <dbReference type="ARBA" id="ARBA00023102"/>
    </source>
</evidence>
<keyword evidence="7 12" id="KW-0560">Oxidoreductase</keyword>
<dbReference type="PANTHER" id="PTHR48099">
    <property type="entry name" value="C-1-TETRAHYDROFOLATE SYNTHASE, CYTOPLASMIC-RELATED"/>
    <property type="match status" value="1"/>
</dbReference>
<evidence type="ECO:0000259" key="13">
    <source>
        <dbReference type="Pfam" id="PF00763"/>
    </source>
</evidence>
<dbReference type="GO" id="GO:0006164">
    <property type="term" value="P:purine nucleotide biosynthetic process"/>
    <property type="evidence" value="ECO:0007669"/>
    <property type="project" value="UniProtKB-KW"/>
</dbReference>
<feature type="binding site" evidence="12">
    <location>
        <begin position="169"/>
        <end position="171"/>
    </location>
    <ligand>
        <name>NADP(+)</name>
        <dbReference type="ChEBI" id="CHEBI:58349"/>
    </ligand>
</feature>
<evidence type="ECO:0000259" key="14">
    <source>
        <dbReference type="Pfam" id="PF02882"/>
    </source>
</evidence>
<gene>
    <name evidence="12" type="primary">folD</name>
    <name evidence="15" type="ORF">BLIN9172_02662</name>
</gene>
<dbReference type="Pfam" id="PF00763">
    <property type="entry name" value="THF_DHG_CYH"/>
    <property type="match status" value="1"/>
</dbReference>
<evidence type="ECO:0000256" key="12">
    <source>
        <dbReference type="HAMAP-Rule" id="MF_01576"/>
    </source>
</evidence>
<dbReference type="FunFam" id="3.40.50.10860:FF:000001">
    <property type="entry name" value="Bifunctional protein FolD"/>
    <property type="match status" value="1"/>
</dbReference>
<dbReference type="SUPFAM" id="SSF53223">
    <property type="entry name" value="Aminoacid dehydrogenase-like, N-terminal domain"/>
    <property type="match status" value="1"/>
</dbReference>
<dbReference type="Pfam" id="PF02882">
    <property type="entry name" value="THF_DHG_CYH_C"/>
    <property type="match status" value="1"/>
</dbReference>
<evidence type="ECO:0000256" key="9">
    <source>
        <dbReference type="ARBA" id="ARBA00023167"/>
    </source>
</evidence>
<dbReference type="GO" id="GO:0000105">
    <property type="term" value="P:L-histidine biosynthetic process"/>
    <property type="evidence" value="ECO:0007669"/>
    <property type="project" value="UniProtKB-KW"/>
</dbReference>
<name>A0A2H1K0E6_BRELN</name>
<evidence type="ECO:0000256" key="2">
    <source>
        <dbReference type="ARBA" id="ARBA00022563"/>
    </source>
</evidence>
<dbReference type="InterPro" id="IPR000672">
    <property type="entry name" value="THF_DH/CycHdrlase"/>
</dbReference>
<dbReference type="InterPro" id="IPR020631">
    <property type="entry name" value="THF_DH/CycHdrlase_NAD-bd_dom"/>
</dbReference>
<evidence type="ECO:0000256" key="4">
    <source>
        <dbReference type="ARBA" id="ARBA00022755"/>
    </source>
</evidence>
<feature type="domain" description="Tetrahydrofolate dehydrogenase/cyclohydrolase NAD(P)-binding" evidence="14">
    <location>
        <begin position="143"/>
        <end position="291"/>
    </location>
</feature>
<keyword evidence="6 12" id="KW-0521">NADP</keyword>
<comment type="catalytic activity">
    <reaction evidence="12">
        <text>(6R)-5,10-methylene-5,6,7,8-tetrahydrofolate + NADP(+) = (6R)-5,10-methenyltetrahydrofolate + NADPH</text>
        <dbReference type="Rhea" id="RHEA:22812"/>
        <dbReference type="ChEBI" id="CHEBI:15636"/>
        <dbReference type="ChEBI" id="CHEBI:57455"/>
        <dbReference type="ChEBI" id="CHEBI:57783"/>
        <dbReference type="ChEBI" id="CHEBI:58349"/>
        <dbReference type="EC" id="1.5.1.5"/>
    </reaction>
</comment>
<dbReference type="InterPro" id="IPR020630">
    <property type="entry name" value="THF_DH/CycHdrlase_cat_dom"/>
</dbReference>
<feature type="domain" description="Tetrahydrofolate dehydrogenase/cyclohydrolase catalytic" evidence="13">
    <location>
        <begin position="6"/>
        <end position="120"/>
    </location>
</feature>
<comment type="similarity">
    <text evidence="12">Belongs to the tetrahydrofolate dehydrogenase/cyclohydrolase family.</text>
</comment>
<evidence type="ECO:0000256" key="11">
    <source>
        <dbReference type="ARBA" id="ARBA00036357"/>
    </source>
</evidence>
<sequence length="293" mass="30754">MSAQILDGRACAKQIKAELTETVAALADSGIVPGLGTVLVGEDPGSKWYVAGKHRDCAEVGIQSIRRDLPESVSQDELLAVIDELNNDDECTGYIVQLPLPDHIDTDTILEAIDPAKDADGLHPTNLGRLMLNVNSEITTPLPCTPRGVIELITRNGIELAGKHVVVIGRGVTVGRSIGSLLTRREHNATVTLTHTGTRNLDELLGQADVIVAAAGAARIVKAEAVKPGAIVLDVGVSRETDPETGKSTIVGDVDPKVAEVASWVSPNPGGVGPMTRALLLKNVVDTAQRSTT</sequence>
<dbReference type="EC" id="3.5.4.9" evidence="12"/>
<dbReference type="RefSeq" id="WP_101555484.1">
    <property type="nucleotide sequence ID" value="NZ_FXYY01000018.1"/>
</dbReference>